<dbReference type="PANTHER" id="PTHR11630:SF47">
    <property type="entry name" value="DNA HELICASE MCM8"/>
    <property type="match status" value="1"/>
</dbReference>
<dbReference type="InterPro" id="IPR001208">
    <property type="entry name" value="MCM_dom"/>
</dbReference>
<evidence type="ECO:0000313" key="11">
    <source>
        <dbReference type="Proteomes" id="UP001515480"/>
    </source>
</evidence>
<dbReference type="Pfam" id="PF17207">
    <property type="entry name" value="MCM_OB"/>
    <property type="match status" value="1"/>
</dbReference>
<dbReference type="Pfam" id="PF00493">
    <property type="entry name" value="MCM"/>
    <property type="match status" value="1"/>
</dbReference>
<evidence type="ECO:0000256" key="1">
    <source>
        <dbReference type="ARBA" id="ARBA00004123"/>
    </source>
</evidence>
<sequence length="807" mass="85901">MDASSRAAEAAALYALYFHTPPAAERSATPDDGATRLAMLDKLRAFVRSPSSPFREVCPTDAIRAKGSIHVEWSAVSHNDGPLTEDPSSDWRRFTRQELLHGLAYSVHEALLRACPPPPDPQHTAWRLRQRRVHIRIHGMKTVLPMRDIRADTIGKLVCLSGSVIRVSSLRPMVQAINFHCPRCGASVNQPLPDAKFVPPTACPNHGCRAKTLVPNRASASVRDYQKIRLQEVPTDANRKEFYGHVPRTVEVELLDDLVDCCVPGDTLHVCGLVKSIEVPAEGGGRGGGSNKPKCMYLLYVEALSVTNAKGSGQAKSGSEAASKEANDEGDALSLSPLDLHAVADIAREPRLFELLVASLCPSSFGHEVVKAGLMLALFGGGARKAGGDQLAKRADIHVLVVGDPGMGKSQMLTATAALAPRGVYVCGNTTSSSGLTVTVVKDAISGDFALEAGALVMGDQGCCCIDEFDKMGGGEYQALLEAMEQQSISVAKAGIVCSLSARTAVLAAANPVGGHYNRARTVSENLKLPANLLSRFDLIFVLLDRPNEAMDKLLSAHVMALHGGVASRGAERMAEAFPAGAELGGDGGTAGGLALRLRVNASAHEPIPTPLLRKYIAYARQYCHPVLSEEAHGVLHDFFLSLRGKQRGGDTVPITSRQLESLIRLAEARARMELREVVSSRDAMDAVEVVQETIFFDTFADIVGGLGGGALAAGSVCARANPRGGVSAGRVVASFVSVLEHEAEAKGDAMFTTAELKESFSRSGLPLARACFADFVEELNAKNYILKKGQGLWKLQISGLSMSARA</sequence>
<dbReference type="EMBL" id="JBGBPQ010000003">
    <property type="protein sequence ID" value="KAL1526324.1"/>
    <property type="molecule type" value="Genomic_DNA"/>
</dbReference>
<dbReference type="Gene3D" id="3.40.50.300">
    <property type="entry name" value="P-loop containing nucleotide triphosphate hydrolases"/>
    <property type="match status" value="1"/>
</dbReference>
<comment type="similarity">
    <text evidence="2 8">Belongs to the MCM family.</text>
</comment>
<protein>
    <recommendedName>
        <fullName evidence="7">Minichromosome maintenance 8</fullName>
    </recommendedName>
</protein>
<dbReference type="SMART" id="SM00350">
    <property type="entry name" value="MCM"/>
    <property type="match status" value="1"/>
</dbReference>
<comment type="subcellular location">
    <subcellularLocation>
        <location evidence="1">Nucleus</location>
    </subcellularLocation>
</comment>
<dbReference type="GO" id="GO:0042555">
    <property type="term" value="C:MCM complex"/>
    <property type="evidence" value="ECO:0007669"/>
    <property type="project" value="TreeGrafter"/>
</dbReference>
<evidence type="ECO:0000256" key="7">
    <source>
        <dbReference type="ARBA" id="ARBA00042306"/>
    </source>
</evidence>
<keyword evidence="6" id="KW-0539">Nucleus</keyword>
<dbReference type="InterPro" id="IPR033762">
    <property type="entry name" value="MCM_OB"/>
</dbReference>
<evidence type="ECO:0000313" key="10">
    <source>
        <dbReference type="EMBL" id="KAL1526324.1"/>
    </source>
</evidence>
<feature type="domain" description="MCM C-terminal AAA(+) ATPase" evidence="9">
    <location>
        <begin position="352"/>
        <end position="559"/>
    </location>
</feature>
<evidence type="ECO:0000256" key="2">
    <source>
        <dbReference type="ARBA" id="ARBA00008010"/>
    </source>
</evidence>
<dbReference type="InterPro" id="IPR056875">
    <property type="entry name" value="MCM8/REC_WHD"/>
</dbReference>
<dbReference type="PROSITE" id="PS50051">
    <property type="entry name" value="MCM_2"/>
    <property type="match status" value="1"/>
</dbReference>
<dbReference type="Pfam" id="PF25051">
    <property type="entry name" value="WHD_MCM8"/>
    <property type="match status" value="1"/>
</dbReference>
<name>A0AB34JXA5_PRYPA</name>
<accession>A0AB34JXA5</accession>
<dbReference type="Pfam" id="PF17855">
    <property type="entry name" value="MCM_lid"/>
    <property type="match status" value="1"/>
</dbReference>
<dbReference type="InterPro" id="IPR041562">
    <property type="entry name" value="MCM_lid"/>
</dbReference>
<keyword evidence="4 8" id="KW-0067">ATP-binding</keyword>
<dbReference type="GO" id="GO:0005524">
    <property type="term" value="F:ATP binding"/>
    <property type="evidence" value="ECO:0007669"/>
    <property type="project" value="UniProtKB-KW"/>
</dbReference>
<dbReference type="InterPro" id="IPR027417">
    <property type="entry name" value="P-loop_NTPase"/>
</dbReference>
<evidence type="ECO:0000256" key="5">
    <source>
        <dbReference type="ARBA" id="ARBA00023125"/>
    </source>
</evidence>
<evidence type="ECO:0000256" key="8">
    <source>
        <dbReference type="RuleBase" id="RU004070"/>
    </source>
</evidence>
<dbReference type="InterPro" id="IPR012340">
    <property type="entry name" value="NA-bd_OB-fold"/>
</dbReference>
<dbReference type="SMART" id="SM00382">
    <property type="entry name" value="AAA"/>
    <property type="match status" value="1"/>
</dbReference>
<dbReference type="Gene3D" id="2.40.50.140">
    <property type="entry name" value="Nucleic acid-binding proteins"/>
    <property type="match status" value="1"/>
</dbReference>
<dbReference type="GO" id="GO:0017116">
    <property type="term" value="F:single-stranded DNA helicase activity"/>
    <property type="evidence" value="ECO:0007669"/>
    <property type="project" value="TreeGrafter"/>
</dbReference>
<evidence type="ECO:0000256" key="6">
    <source>
        <dbReference type="ARBA" id="ARBA00023242"/>
    </source>
</evidence>
<evidence type="ECO:0000256" key="4">
    <source>
        <dbReference type="ARBA" id="ARBA00022840"/>
    </source>
</evidence>
<keyword evidence="5 8" id="KW-0238">DNA-binding</keyword>
<dbReference type="GO" id="GO:0006310">
    <property type="term" value="P:DNA recombination"/>
    <property type="evidence" value="ECO:0007669"/>
    <property type="project" value="UniProtKB-ARBA"/>
</dbReference>
<dbReference type="GO" id="GO:0003697">
    <property type="term" value="F:single-stranded DNA binding"/>
    <property type="evidence" value="ECO:0007669"/>
    <property type="project" value="TreeGrafter"/>
</dbReference>
<dbReference type="InterPro" id="IPR003593">
    <property type="entry name" value="AAA+_ATPase"/>
</dbReference>
<dbReference type="SUPFAM" id="SSF50249">
    <property type="entry name" value="Nucleic acid-binding proteins"/>
    <property type="match status" value="1"/>
</dbReference>
<dbReference type="SUPFAM" id="SSF52540">
    <property type="entry name" value="P-loop containing nucleoside triphosphate hydrolases"/>
    <property type="match status" value="1"/>
</dbReference>
<evidence type="ECO:0000256" key="3">
    <source>
        <dbReference type="ARBA" id="ARBA00022741"/>
    </source>
</evidence>
<evidence type="ECO:0000259" key="9">
    <source>
        <dbReference type="PROSITE" id="PS50051"/>
    </source>
</evidence>
<dbReference type="GO" id="GO:0005634">
    <property type="term" value="C:nucleus"/>
    <property type="evidence" value="ECO:0007669"/>
    <property type="project" value="UniProtKB-SubCell"/>
</dbReference>
<dbReference type="Gene3D" id="2.20.28.10">
    <property type="match status" value="1"/>
</dbReference>
<gene>
    <name evidence="10" type="ORF">AB1Y20_015038</name>
</gene>
<dbReference type="InterPro" id="IPR031327">
    <property type="entry name" value="MCM"/>
</dbReference>
<keyword evidence="3 8" id="KW-0547">Nucleotide-binding</keyword>
<dbReference type="AlphaFoldDB" id="A0AB34JXA5"/>
<proteinExistence type="inferred from homology"/>
<comment type="caution">
    <text evidence="10">The sequence shown here is derived from an EMBL/GenBank/DDBJ whole genome shotgun (WGS) entry which is preliminary data.</text>
</comment>
<organism evidence="10 11">
    <name type="scientific">Prymnesium parvum</name>
    <name type="common">Toxic golden alga</name>
    <dbReference type="NCBI Taxonomy" id="97485"/>
    <lineage>
        <taxon>Eukaryota</taxon>
        <taxon>Haptista</taxon>
        <taxon>Haptophyta</taxon>
        <taxon>Prymnesiophyceae</taxon>
        <taxon>Prymnesiales</taxon>
        <taxon>Prymnesiaceae</taxon>
        <taxon>Prymnesium</taxon>
    </lineage>
</organism>
<dbReference type="PRINTS" id="PR01657">
    <property type="entry name" value="MCMFAMILY"/>
</dbReference>
<dbReference type="CDD" id="cd22247">
    <property type="entry name" value="MCM8_WHD"/>
    <property type="match status" value="1"/>
</dbReference>
<keyword evidence="11" id="KW-1185">Reference proteome</keyword>
<dbReference type="PANTHER" id="PTHR11630">
    <property type="entry name" value="DNA REPLICATION LICENSING FACTOR MCM FAMILY MEMBER"/>
    <property type="match status" value="1"/>
</dbReference>
<dbReference type="Proteomes" id="UP001515480">
    <property type="component" value="Unassembled WGS sequence"/>
</dbReference>
<reference evidence="10 11" key="1">
    <citation type="journal article" date="2024" name="Science">
        <title>Giant polyketide synthase enzymes in the biosynthesis of giant marine polyether toxins.</title>
        <authorList>
            <person name="Fallon T.R."/>
            <person name="Shende V.V."/>
            <person name="Wierzbicki I.H."/>
            <person name="Pendleton A.L."/>
            <person name="Watervoot N.F."/>
            <person name="Auber R.P."/>
            <person name="Gonzalez D.J."/>
            <person name="Wisecaver J.H."/>
            <person name="Moore B.S."/>
        </authorList>
    </citation>
    <scope>NUCLEOTIDE SEQUENCE [LARGE SCALE GENOMIC DNA]</scope>
    <source>
        <strain evidence="10 11">12B1</strain>
    </source>
</reference>